<evidence type="ECO:0000313" key="3">
    <source>
        <dbReference type="Proteomes" id="UP001596160"/>
    </source>
</evidence>
<dbReference type="Proteomes" id="UP001596160">
    <property type="component" value="Unassembled WGS sequence"/>
</dbReference>
<dbReference type="EMBL" id="JBHSKP010000009">
    <property type="protein sequence ID" value="MFC5153302.1"/>
    <property type="molecule type" value="Genomic_DNA"/>
</dbReference>
<protein>
    <recommendedName>
        <fullName evidence="4">Integral membrane protein</fullName>
    </recommendedName>
</protein>
<organism evidence="2 3">
    <name type="scientific">Streptomyces amakusaensis</name>
    <dbReference type="NCBI Taxonomy" id="67271"/>
    <lineage>
        <taxon>Bacteria</taxon>
        <taxon>Bacillati</taxon>
        <taxon>Actinomycetota</taxon>
        <taxon>Actinomycetes</taxon>
        <taxon>Kitasatosporales</taxon>
        <taxon>Streptomycetaceae</taxon>
        <taxon>Streptomyces</taxon>
    </lineage>
</organism>
<proteinExistence type="predicted"/>
<evidence type="ECO:0000313" key="2">
    <source>
        <dbReference type="EMBL" id="MFC5153302.1"/>
    </source>
</evidence>
<sequence length="281" mass="29671">MRGARVAVWGVLLAEISLLVALAAGARPPYGVVLAAEALVVAAVGWRAAVFGGRYAAERRAGAGRRAAWAGTVRALVPPVPRRLIAHEARAVGSIGLWVLRRRHGVGRGAYAAGYTGPQTAVMWSLIGVALVETVVLAVVLPWPLAHRVMLVVDVYGVLMVTGLHAACVTRPHVVEPDGSLRIRYGALFELRVAAGEITGVRVDRRFPVGKLVQPREDGSLELIVGGQTTVAVELAGPLAYTRPLGGRGTAHTVRFHADDPQALVAAVRWAQAQAQTQAQT</sequence>
<accession>A0ABW0AMQ7</accession>
<keyword evidence="1" id="KW-1133">Transmembrane helix</keyword>
<keyword evidence="1" id="KW-0812">Transmembrane</keyword>
<feature type="transmembrane region" description="Helical" evidence="1">
    <location>
        <begin position="30"/>
        <end position="50"/>
    </location>
</feature>
<gene>
    <name evidence="2" type="ORF">ACFPRH_16325</name>
</gene>
<dbReference type="RefSeq" id="WP_344479820.1">
    <property type="nucleotide sequence ID" value="NZ_BAAASB010000013.1"/>
</dbReference>
<keyword evidence="1" id="KW-0472">Membrane</keyword>
<feature type="transmembrane region" description="Helical" evidence="1">
    <location>
        <begin position="121"/>
        <end position="143"/>
    </location>
</feature>
<comment type="caution">
    <text evidence="2">The sequence shown here is derived from an EMBL/GenBank/DDBJ whole genome shotgun (WGS) entry which is preliminary data.</text>
</comment>
<reference evidence="3" key="1">
    <citation type="journal article" date="2019" name="Int. J. Syst. Evol. Microbiol.">
        <title>The Global Catalogue of Microorganisms (GCM) 10K type strain sequencing project: providing services to taxonomists for standard genome sequencing and annotation.</title>
        <authorList>
            <consortium name="The Broad Institute Genomics Platform"/>
            <consortium name="The Broad Institute Genome Sequencing Center for Infectious Disease"/>
            <person name="Wu L."/>
            <person name="Ma J."/>
        </authorList>
    </citation>
    <scope>NUCLEOTIDE SEQUENCE [LARGE SCALE GENOMIC DNA]</scope>
    <source>
        <strain evidence="3">PCU 266</strain>
    </source>
</reference>
<feature type="transmembrane region" description="Helical" evidence="1">
    <location>
        <begin position="7"/>
        <end position="24"/>
    </location>
</feature>
<keyword evidence="3" id="KW-1185">Reference proteome</keyword>
<evidence type="ECO:0008006" key="4">
    <source>
        <dbReference type="Google" id="ProtNLM"/>
    </source>
</evidence>
<name>A0ABW0AMQ7_9ACTN</name>
<evidence type="ECO:0000256" key="1">
    <source>
        <dbReference type="SAM" id="Phobius"/>
    </source>
</evidence>